<comment type="caution">
    <text evidence="1">The sequence shown here is derived from an EMBL/GenBank/DDBJ whole genome shotgun (WGS) entry which is preliminary data.</text>
</comment>
<dbReference type="EMBL" id="AXCW01000014">
    <property type="protein sequence ID" value="EYR64886.1"/>
    <property type="molecule type" value="Genomic_DNA"/>
</dbReference>
<sequence length="105" mass="11694">MGATQVFPQDRYPYVVVAVSRTGHAIWVKPLKTVSTQTGHEPAGRCNGFPVWDHTYTDAEVKALVDQHAEPTKLTRRGDGRYRPVGSGELAFGLGQARYFRNYAD</sequence>
<dbReference type="AlphaFoldDB" id="A0A021VUR6"/>
<organism evidence="1 2">
    <name type="scientific">Actinotalea ferrariae CF5-4</name>
    <dbReference type="NCBI Taxonomy" id="948458"/>
    <lineage>
        <taxon>Bacteria</taxon>
        <taxon>Bacillati</taxon>
        <taxon>Actinomycetota</taxon>
        <taxon>Actinomycetes</taxon>
        <taxon>Micrococcales</taxon>
        <taxon>Cellulomonadaceae</taxon>
        <taxon>Actinotalea</taxon>
    </lineage>
</organism>
<proteinExistence type="predicted"/>
<evidence type="ECO:0000313" key="2">
    <source>
        <dbReference type="Proteomes" id="UP000019753"/>
    </source>
</evidence>
<protein>
    <submittedName>
        <fullName evidence="1">Uncharacterized protein</fullName>
    </submittedName>
</protein>
<reference evidence="1 2" key="1">
    <citation type="submission" date="2014-01" db="EMBL/GenBank/DDBJ databases">
        <title>Actinotalea ferrariae CF5-4.</title>
        <authorList>
            <person name="Chen F."/>
            <person name="Li Y."/>
            <person name="Wang G."/>
        </authorList>
    </citation>
    <scope>NUCLEOTIDE SEQUENCE [LARGE SCALE GENOMIC DNA]</scope>
    <source>
        <strain evidence="1 2">CF5-4</strain>
    </source>
</reference>
<dbReference type="Proteomes" id="UP000019753">
    <property type="component" value="Unassembled WGS sequence"/>
</dbReference>
<keyword evidence="2" id="KW-1185">Reference proteome</keyword>
<evidence type="ECO:0000313" key="1">
    <source>
        <dbReference type="EMBL" id="EYR64886.1"/>
    </source>
</evidence>
<accession>A0A021VUR6</accession>
<gene>
    <name evidence="1" type="ORF">N866_03340</name>
</gene>
<name>A0A021VUR6_9CELL</name>